<dbReference type="Pfam" id="PF01490">
    <property type="entry name" value="Aa_trans"/>
    <property type="match status" value="1"/>
</dbReference>
<keyword evidence="10" id="KW-1185">Reference proteome</keyword>
<evidence type="ECO:0000256" key="6">
    <source>
        <dbReference type="ARBA" id="ARBA00023136"/>
    </source>
</evidence>
<gene>
    <name evidence="9" type="ORF">OSB04_021858</name>
</gene>
<dbReference type="Proteomes" id="UP001172457">
    <property type="component" value="Chromosome 5"/>
</dbReference>
<dbReference type="AlphaFoldDB" id="A0AA38SUZ2"/>
<keyword evidence="4" id="KW-0029">Amino-acid transport</keyword>
<feature type="domain" description="Amino acid transporter transmembrane" evidence="8">
    <location>
        <begin position="87"/>
        <end position="230"/>
    </location>
</feature>
<evidence type="ECO:0000256" key="2">
    <source>
        <dbReference type="ARBA" id="ARBA00022448"/>
    </source>
</evidence>
<feature type="transmembrane region" description="Helical" evidence="7">
    <location>
        <begin position="208"/>
        <end position="233"/>
    </location>
</feature>
<reference evidence="9" key="1">
    <citation type="submission" date="2023-03" db="EMBL/GenBank/DDBJ databases">
        <title>Chromosome-scale reference genome and RAD-based genetic map of yellow starthistle (Centaurea solstitialis) reveal putative structural variation and QTLs associated with invader traits.</title>
        <authorList>
            <person name="Reatini B."/>
            <person name="Cang F.A."/>
            <person name="Jiang Q."/>
            <person name="Mckibben M.T.W."/>
            <person name="Barker M.S."/>
            <person name="Rieseberg L.H."/>
            <person name="Dlugosch K.M."/>
        </authorList>
    </citation>
    <scope>NUCLEOTIDE SEQUENCE</scope>
    <source>
        <strain evidence="9">CAN-66</strain>
        <tissue evidence="9">Leaf</tissue>
    </source>
</reference>
<dbReference type="GO" id="GO:0006865">
    <property type="term" value="P:amino acid transport"/>
    <property type="evidence" value="ECO:0007669"/>
    <property type="project" value="UniProtKB-KW"/>
</dbReference>
<keyword evidence="5 7" id="KW-1133">Transmembrane helix</keyword>
<comment type="caution">
    <text evidence="9">The sequence shown here is derived from an EMBL/GenBank/DDBJ whole genome shotgun (WGS) entry which is preliminary data.</text>
</comment>
<dbReference type="PANTHER" id="PTHR48017">
    <property type="entry name" value="OS05G0424000 PROTEIN-RELATED"/>
    <property type="match status" value="1"/>
</dbReference>
<evidence type="ECO:0000256" key="4">
    <source>
        <dbReference type="ARBA" id="ARBA00022970"/>
    </source>
</evidence>
<evidence type="ECO:0000256" key="3">
    <source>
        <dbReference type="ARBA" id="ARBA00022692"/>
    </source>
</evidence>
<accession>A0AA38SUZ2</accession>
<feature type="transmembrane region" description="Helical" evidence="7">
    <location>
        <begin position="144"/>
        <end position="162"/>
    </location>
</feature>
<evidence type="ECO:0000313" key="10">
    <source>
        <dbReference type="Proteomes" id="UP001172457"/>
    </source>
</evidence>
<evidence type="ECO:0000259" key="8">
    <source>
        <dbReference type="Pfam" id="PF01490"/>
    </source>
</evidence>
<comment type="subcellular location">
    <subcellularLocation>
        <location evidence="1">Membrane</location>
    </subcellularLocation>
</comment>
<name>A0AA38SUZ2_9ASTR</name>
<dbReference type="GO" id="GO:0016020">
    <property type="term" value="C:membrane"/>
    <property type="evidence" value="ECO:0007669"/>
    <property type="project" value="UniProtKB-SubCell"/>
</dbReference>
<evidence type="ECO:0000256" key="1">
    <source>
        <dbReference type="ARBA" id="ARBA00004370"/>
    </source>
</evidence>
<evidence type="ECO:0000256" key="7">
    <source>
        <dbReference type="SAM" id="Phobius"/>
    </source>
</evidence>
<dbReference type="EMBL" id="JARYMX010000005">
    <property type="protein sequence ID" value="KAJ9549315.1"/>
    <property type="molecule type" value="Genomic_DNA"/>
</dbReference>
<feature type="transmembrane region" description="Helical" evidence="7">
    <location>
        <begin position="182"/>
        <end position="202"/>
    </location>
</feature>
<keyword evidence="2" id="KW-0813">Transport</keyword>
<keyword evidence="6 7" id="KW-0472">Membrane</keyword>
<proteinExistence type="predicted"/>
<keyword evidence="3 7" id="KW-0812">Transmembrane</keyword>
<protein>
    <recommendedName>
        <fullName evidence="8">Amino acid transporter transmembrane domain-containing protein</fullName>
    </recommendedName>
</protein>
<dbReference type="InterPro" id="IPR013057">
    <property type="entry name" value="AA_transpt_TM"/>
</dbReference>
<evidence type="ECO:0000256" key="5">
    <source>
        <dbReference type="ARBA" id="ARBA00022989"/>
    </source>
</evidence>
<sequence length="243" mass="27506">MDLPTGTLPVTHFGVPGGTGVVPTHCADPLRMALQCFLRMENGSLFIDPSWRRVMDHRHKAKASQFEVFSDSVLFDGIGFHQRGTLWNLRGLLTTLSLYTFCYSCHSIIPTIGHTMQRKSSSPSTIGYLSMALIGYKMFGENMIALYIMLVNLIAVYAMVVVPIPTTVEEVLTFQQSRTRSCLIRTFLVFSTTFVSMMLLYFELVMAFAGSFMATMVSIVIPWLCYLKLIVGFRSKNRWPLRR</sequence>
<organism evidence="9 10">
    <name type="scientific">Centaurea solstitialis</name>
    <name type="common">yellow star-thistle</name>
    <dbReference type="NCBI Taxonomy" id="347529"/>
    <lineage>
        <taxon>Eukaryota</taxon>
        <taxon>Viridiplantae</taxon>
        <taxon>Streptophyta</taxon>
        <taxon>Embryophyta</taxon>
        <taxon>Tracheophyta</taxon>
        <taxon>Spermatophyta</taxon>
        <taxon>Magnoliopsida</taxon>
        <taxon>eudicotyledons</taxon>
        <taxon>Gunneridae</taxon>
        <taxon>Pentapetalae</taxon>
        <taxon>asterids</taxon>
        <taxon>campanulids</taxon>
        <taxon>Asterales</taxon>
        <taxon>Asteraceae</taxon>
        <taxon>Carduoideae</taxon>
        <taxon>Cardueae</taxon>
        <taxon>Centaureinae</taxon>
        <taxon>Centaurea</taxon>
    </lineage>
</organism>
<evidence type="ECO:0000313" key="9">
    <source>
        <dbReference type="EMBL" id="KAJ9549315.1"/>
    </source>
</evidence>